<organism evidence="13 14">
    <name type="scientific">Sulfurovum riftiae</name>
    <dbReference type="NCBI Taxonomy" id="1630136"/>
    <lineage>
        <taxon>Bacteria</taxon>
        <taxon>Pseudomonadati</taxon>
        <taxon>Campylobacterota</taxon>
        <taxon>Epsilonproteobacteria</taxon>
        <taxon>Campylobacterales</taxon>
        <taxon>Sulfurovaceae</taxon>
        <taxon>Sulfurovum</taxon>
    </lineage>
</organism>
<feature type="binding site" evidence="11">
    <location>
        <position position="159"/>
    </location>
    <ligand>
        <name>ATP</name>
        <dbReference type="ChEBI" id="CHEBI:30616"/>
    </ligand>
</feature>
<evidence type="ECO:0000256" key="9">
    <source>
        <dbReference type="ARBA" id="ARBA00022975"/>
    </source>
</evidence>
<protein>
    <recommendedName>
        <fullName evidence="11">Uridylate kinase</fullName>
        <shortName evidence="11">UK</shortName>
        <ecNumber evidence="11">2.7.4.22</ecNumber>
    </recommendedName>
    <alternativeName>
        <fullName evidence="11">Uridine monophosphate kinase</fullName>
        <shortName evidence="11">UMP kinase</shortName>
        <shortName evidence="11">UMPK</shortName>
    </alternativeName>
</protein>
<proteinExistence type="inferred from homology"/>
<dbReference type="OrthoDB" id="9807458at2"/>
<feature type="binding site" evidence="11">
    <location>
        <position position="50"/>
    </location>
    <ligand>
        <name>UMP</name>
        <dbReference type="ChEBI" id="CHEBI:57865"/>
    </ligand>
</feature>
<dbReference type="InterPro" id="IPR015963">
    <property type="entry name" value="Uridylate_kinase_bac"/>
</dbReference>
<dbReference type="STRING" id="1630136.AS592_09900"/>
<dbReference type="RefSeq" id="WP_067328244.1">
    <property type="nucleotide sequence ID" value="NZ_LNKT01000001.1"/>
</dbReference>
<dbReference type="SUPFAM" id="SSF53633">
    <property type="entry name" value="Carbamate kinase-like"/>
    <property type="match status" value="1"/>
</dbReference>
<gene>
    <name evidence="11" type="primary">pyrH</name>
    <name evidence="13" type="ORF">AS592_09900</name>
</gene>
<feature type="binding site" evidence="11">
    <location>
        <position position="168"/>
    </location>
    <ligand>
        <name>ATP</name>
        <dbReference type="ChEBI" id="CHEBI:30616"/>
    </ligand>
</feature>
<dbReference type="FunFam" id="3.40.1160.10:FF:000001">
    <property type="entry name" value="Uridylate kinase"/>
    <property type="match status" value="1"/>
</dbReference>
<comment type="subcellular location">
    <subcellularLocation>
        <location evidence="1 11">Cytoplasm</location>
    </subcellularLocation>
</comment>
<comment type="function">
    <text evidence="11">Catalyzes the reversible phosphorylation of UMP to UDP.</text>
</comment>
<dbReference type="InterPro" id="IPR011817">
    <property type="entry name" value="Uridylate_kinase"/>
</dbReference>
<keyword evidence="4 11" id="KW-0963">Cytoplasm</keyword>
<feature type="binding site" evidence="11">
    <location>
        <position position="71"/>
    </location>
    <ligand>
        <name>UMP</name>
        <dbReference type="ChEBI" id="CHEBI:57865"/>
    </ligand>
</feature>
<evidence type="ECO:0000256" key="7">
    <source>
        <dbReference type="ARBA" id="ARBA00022777"/>
    </source>
</evidence>
<reference evidence="13 14" key="1">
    <citation type="submission" date="2015-11" db="EMBL/GenBank/DDBJ databases">
        <title>Draft genome of Sulfurovum riftiae 1812E, a member of the Epsilonproteobacteria isolated from the tube of the deep-sea hydrothermal vent tubewom Riftia pachyptila.</title>
        <authorList>
            <person name="Vetriani C."/>
            <person name="Giovannelli D."/>
        </authorList>
    </citation>
    <scope>NUCLEOTIDE SEQUENCE [LARGE SCALE GENOMIC DNA]</scope>
    <source>
        <strain evidence="13 14">1812E</strain>
    </source>
</reference>
<dbReference type="EC" id="2.7.4.22" evidence="11"/>
<evidence type="ECO:0000256" key="6">
    <source>
        <dbReference type="ARBA" id="ARBA00022741"/>
    </source>
</evidence>
<comment type="caution">
    <text evidence="11">Lacks conserved residue(s) required for the propagation of feature annotation.</text>
</comment>
<feature type="domain" description="Aspartate/glutamate/uridylate kinase" evidence="12">
    <location>
        <begin position="3"/>
        <end position="213"/>
    </location>
</feature>
<feature type="binding site" evidence="11">
    <location>
        <position position="51"/>
    </location>
    <ligand>
        <name>ATP</name>
        <dbReference type="ChEBI" id="CHEBI:30616"/>
    </ligand>
</feature>
<dbReference type="HAMAP" id="MF_01220_B">
    <property type="entry name" value="PyrH_B"/>
    <property type="match status" value="1"/>
</dbReference>
<dbReference type="GO" id="GO:0005829">
    <property type="term" value="C:cytosol"/>
    <property type="evidence" value="ECO:0007669"/>
    <property type="project" value="TreeGrafter"/>
</dbReference>
<dbReference type="UniPathway" id="UPA00159">
    <property type="reaction ID" value="UER00275"/>
</dbReference>
<dbReference type="AlphaFoldDB" id="A0A151CIU6"/>
<dbReference type="EMBL" id="LNKT01000001">
    <property type="protein sequence ID" value="KYJ87417.1"/>
    <property type="molecule type" value="Genomic_DNA"/>
</dbReference>
<keyword evidence="14" id="KW-1185">Reference proteome</keyword>
<name>A0A151CIU6_9BACT</name>
<comment type="catalytic activity">
    <reaction evidence="10 11">
        <text>UMP + ATP = UDP + ADP</text>
        <dbReference type="Rhea" id="RHEA:24400"/>
        <dbReference type="ChEBI" id="CHEBI:30616"/>
        <dbReference type="ChEBI" id="CHEBI:57865"/>
        <dbReference type="ChEBI" id="CHEBI:58223"/>
        <dbReference type="ChEBI" id="CHEBI:456216"/>
        <dbReference type="EC" id="2.7.4.22"/>
    </reaction>
</comment>
<comment type="subunit">
    <text evidence="11">Homohexamer.</text>
</comment>
<evidence type="ECO:0000313" key="13">
    <source>
        <dbReference type="EMBL" id="KYJ87417.1"/>
    </source>
</evidence>
<evidence type="ECO:0000256" key="1">
    <source>
        <dbReference type="ARBA" id="ARBA00004496"/>
    </source>
</evidence>
<dbReference type="GO" id="GO:0005524">
    <property type="term" value="F:ATP binding"/>
    <property type="evidence" value="ECO:0007669"/>
    <property type="project" value="UniProtKB-KW"/>
</dbReference>
<keyword evidence="6 11" id="KW-0547">Nucleotide-binding</keyword>
<dbReference type="Proteomes" id="UP000075359">
    <property type="component" value="Unassembled WGS sequence"/>
</dbReference>
<dbReference type="GO" id="GO:0033862">
    <property type="term" value="F:UMP kinase activity"/>
    <property type="evidence" value="ECO:0007669"/>
    <property type="project" value="UniProtKB-EC"/>
</dbReference>
<evidence type="ECO:0000259" key="12">
    <source>
        <dbReference type="Pfam" id="PF00696"/>
    </source>
</evidence>
<feature type="region of interest" description="Involved in allosteric activation by GTP" evidence="11">
    <location>
        <begin position="16"/>
        <end position="21"/>
    </location>
</feature>
<dbReference type="NCBIfam" id="TIGR02075">
    <property type="entry name" value="pyrH_bact"/>
    <property type="match status" value="1"/>
</dbReference>
<dbReference type="PIRSF" id="PIRSF005650">
    <property type="entry name" value="Uridylate_kin"/>
    <property type="match status" value="1"/>
</dbReference>
<comment type="caution">
    <text evidence="13">The sequence shown here is derived from an EMBL/GenBank/DDBJ whole genome shotgun (WGS) entry which is preliminary data.</text>
</comment>
<dbReference type="Pfam" id="PF00696">
    <property type="entry name" value="AA_kinase"/>
    <property type="match status" value="1"/>
</dbReference>
<keyword evidence="5 11" id="KW-0808">Transferase</keyword>
<keyword evidence="11" id="KW-0021">Allosteric enzyme</keyword>
<feature type="binding site" evidence="11">
    <location>
        <position position="55"/>
    </location>
    <ligand>
        <name>ATP</name>
        <dbReference type="ChEBI" id="CHEBI:30616"/>
    </ligand>
</feature>
<feature type="binding site" evidence="11">
    <location>
        <begin position="132"/>
        <end position="139"/>
    </location>
    <ligand>
        <name>UMP</name>
        <dbReference type="ChEBI" id="CHEBI:57865"/>
    </ligand>
</feature>
<evidence type="ECO:0000256" key="10">
    <source>
        <dbReference type="ARBA" id="ARBA00047767"/>
    </source>
</evidence>
<sequence>MTKRVLVKFSGEALAGKEGYGIDTKILKFIANEIKTLIDAGVEVAIVVGGGNIIRGVSAAADGIIKRTSGDYMGMLATVINGVAIQEALEHIGLEARLQSAIDMHEIGESFIVRRARRHLEKGRVVVFAGGTGNPYFTTDTAATLRASEIEAELLIKATKVDGVYDKDPNKYDDAVKLDTLSYEQALTKEIKVMDDTSIALARENGLPIVVCNMFEEGNLLAIIKGDMSLGSIVK</sequence>
<feature type="binding site" evidence="11">
    <location>
        <position position="165"/>
    </location>
    <ligand>
        <name>ATP</name>
        <dbReference type="ChEBI" id="CHEBI:30616"/>
    </ligand>
</feature>
<comment type="activity regulation">
    <text evidence="11">Allosterically activated by GTP. Inhibited by UTP.</text>
</comment>
<evidence type="ECO:0000256" key="5">
    <source>
        <dbReference type="ARBA" id="ARBA00022679"/>
    </source>
</evidence>
<comment type="similarity">
    <text evidence="3 11">Belongs to the UMP kinase family.</text>
</comment>
<evidence type="ECO:0000313" key="14">
    <source>
        <dbReference type="Proteomes" id="UP000075359"/>
    </source>
</evidence>
<evidence type="ECO:0000256" key="8">
    <source>
        <dbReference type="ARBA" id="ARBA00022840"/>
    </source>
</evidence>
<keyword evidence="9 11" id="KW-0665">Pyrimidine biosynthesis</keyword>
<accession>A0A151CIU6</accession>
<keyword evidence="8 11" id="KW-0067">ATP-binding</keyword>
<comment type="pathway">
    <text evidence="2 11">Pyrimidine metabolism; CTP biosynthesis via de novo pathway; UDP from UMP (UMPK route): step 1/1.</text>
</comment>
<feature type="binding site" evidence="11">
    <location>
        <begin position="8"/>
        <end position="11"/>
    </location>
    <ligand>
        <name>ATP</name>
        <dbReference type="ChEBI" id="CHEBI:30616"/>
    </ligand>
</feature>
<dbReference type="Gene3D" id="3.40.1160.10">
    <property type="entry name" value="Acetylglutamate kinase-like"/>
    <property type="match status" value="1"/>
</dbReference>
<evidence type="ECO:0000256" key="3">
    <source>
        <dbReference type="ARBA" id="ARBA00007614"/>
    </source>
</evidence>
<dbReference type="InterPro" id="IPR036393">
    <property type="entry name" value="AceGlu_kinase-like_sf"/>
</dbReference>
<dbReference type="GO" id="GO:0044210">
    <property type="term" value="P:'de novo' CTP biosynthetic process"/>
    <property type="evidence" value="ECO:0007669"/>
    <property type="project" value="UniProtKB-UniRule"/>
</dbReference>
<dbReference type="PANTHER" id="PTHR42833:SF4">
    <property type="entry name" value="URIDYLATE KINASE PUMPKIN, CHLOROPLASTIC"/>
    <property type="match status" value="1"/>
</dbReference>
<keyword evidence="7 11" id="KW-0418">Kinase</keyword>
<dbReference type="CDD" id="cd04254">
    <property type="entry name" value="AAK_UMPK-PyrH-Ec"/>
    <property type="match status" value="1"/>
</dbReference>
<evidence type="ECO:0000256" key="11">
    <source>
        <dbReference type="HAMAP-Rule" id="MF_01220"/>
    </source>
</evidence>
<evidence type="ECO:0000256" key="4">
    <source>
        <dbReference type="ARBA" id="ARBA00022490"/>
    </source>
</evidence>
<dbReference type="PANTHER" id="PTHR42833">
    <property type="entry name" value="URIDYLATE KINASE"/>
    <property type="match status" value="1"/>
</dbReference>
<dbReference type="InterPro" id="IPR001048">
    <property type="entry name" value="Asp/Glu/Uridylate_kinase"/>
</dbReference>
<dbReference type="GO" id="GO:0006225">
    <property type="term" value="P:UDP biosynthetic process"/>
    <property type="evidence" value="ECO:0007669"/>
    <property type="project" value="TreeGrafter"/>
</dbReference>
<evidence type="ECO:0000256" key="2">
    <source>
        <dbReference type="ARBA" id="ARBA00004791"/>
    </source>
</evidence>